<accession>A0A2N7QG54</accession>
<dbReference type="EMBL" id="PNJD01000087">
    <property type="protein sequence ID" value="PMP97956.1"/>
    <property type="molecule type" value="Genomic_DNA"/>
</dbReference>
<evidence type="ECO:0000313" key="2">
    <source>
        <dbReference type="EMBL" id="PMP97956.1"/>
    </source>
</evidence>
<evidence type="ECO:0000313" key="3">
    <source>
        <dbReference type="Proteomes" id="UP000235460"/>
    </source>
</evidence>
<dbReference type="Proteomes" id="UP000235619">
    <property type="component" value="Unassembled WGS sequence"/>
</dbReference>
<evidence type="ECO:0000313" key="1">
    <source>
        <dbReference type="EMBL" id="PMP66158.1"/>
    </source>
</evidence>
<reference evidence="3 4" key="1">
    <citation type="submission" date="2018-01" db="EMBL/GenBank/DDBJ databases">
        <title>Metagenomic assembled genomes from two thermal pools in the Uzon Caldera, Kamchatka, Russia.</title>
        <authorList>
            <person name="Wilkins L."/>
            <person name="Ettinger C."/>
        </authorList>
    </citation>
    <scope>NUCLEOTIDE SEQUENCE [LARGE SCALE GENOMIC DNA]</scope>
    <source>
        <strain evidence="2">ARK-04</strain>
        <strain evidence="1">ZAV-08</strain>
    </source>
</reference>
<organism evidence="2 4">
    <name type="scientific">Thermodesulfobacterium geofontis</name>
    <dbReference type="NCBI Taxonomy" id="1295609"/>
    <lineage>
        <taxon>Bacteria</taxon>
        <taxon>Pseudomonadati</taxon>
        <taxon>Thermodesulfobacteriota</taxon>
        <taxon>Thermodesulfobacteria</taxon>
        <taxon>Thermodesulfobacteriales</taxon>
        <taxon>Thermodesulfobacteriaceae</taxon>
        <taxon>Thermodesulfobacterium</taxon>
    </lineage>
</organism>
<proteinExistence type="predicted"/>
<dbReference type="AlphaFoldDB" id="A0A2N7QG54"/>
<protein>
    <submittedName>
        <fullName evidence="2">Uncharacterized protein</fullName>
    </submittedName>
</protein>
<comment type="caution">
    <text evidence="2">The sequence shown here is derived from an EMBL/GenBank/DDBJ whole genome shotgun (WGS) entry which is preliminary data.</text>
</comment>
<name>A0A2N7QG54_9BACT</name>
<gene>
    <name evidence="2" type="ORF">C0169_01395</name>
    <name evidence="1" type="ORF">C0190_05925</name>
</gene>
<sequence>MTEAPSKFLLYPQNLLFPEKAFKVFPLFSESVFLKLARTEEFVEYLYKELPFSWKEKITFIELKKEIKVDWNQLKREVDLLEEWGLNFRTPETLKYFSQFKETLEESLESLYPTFNKRKEEEKLKEEFEIKRALILLSLAEKLDFKLYEVEKALKEMENKFHQIFGEKIIGEDETFENIIEIKEPLTSYLSGEGLPNLNLRIHAWKILGKYLDWESVFPLKNILITEKELLEDWKEKFPFERKNPLNEEMEFYEFKVSLFKILEIPGNNFPEVSPETGVLLLSL</sequence>
<dbReference type="Proteomes" id="UP000235460">
    <property type="component" value="Unassembled WGS sequence"/>
</dbReference>
<dbReference type="EMBL" id="PNIK01000083">
    <property type="protein sequence ID" value="PMP66158.1"/>
    <property type="molecule type" value="Genomic_DNA"/>
</dbReference>
<evidence type="ECO:0000313" key="4">
    <source>
        <dbReference type="Proteomes" id="UP000235619"/>
    </source>
</evidence>